<dbReference type="OrthoDB" id="4337659at2759"/>
<sequence length="141" mass="15773">MHQVTHRSFPNLLEHYRHRGQDFLVWEAVKLSIGQVLRSRYSIDEGALAAIVWPGRVLATLSADTIFLTESSIVKIAGVEHSYQIDATEIDAVTLKLIALADMVQNLITRSSPGTKWSPKAQSLPKDLNRLSVNKLLRQAE</sequence>
<dbReference type="AlphaFoldDB" id="W6QJQ0"/>
<gene>
    <name evidence="1" type="ORF">PROQFM164_S06g000003</name>
</gene>
<dbReference type="Proteomes" id="UP000030686">
    <property type="component" value="Unassembled WGS sequence"/>
</dbReference>
<dbReference type="STRING" id="1365484.W6QJQ0"/>
<reference evidence="1" key="1">
    <citation type="journal article" date="2014" name="Nat. Commun.">
        <title>Multiple recent horizontal transfers of a large genomic region in cheese making fungi.</title>
        <authorList>
            <person name="Cheeseman K."/>
            <person name="Ropars J."/>
            <person name="Renault P."/>
            <person name="Dupont J."/>
            <person name="Gouzy J."/>
            <person name="Branca A."/>
            <person name="Abraham A.L."/>
            <person name="Ceppi M."/>
            <person name="Conseiller E."/>
            <person name="Debuchy R."/>
            <person name="Malagnac F."/>
            <person name="Goarin A."/>
            <person name="Silar P."/>
            <person name="Lacoste S."/>
            <person name="Sallet E."/>
            <person name="Bensimon A."/>
            <person name="Giraud T."/>
            <person name="Brygoo Y."/>
        </authorList>
    </citation>
    <scope>NUCLEOTIDE SEQUENCE [LARGE SCALE GENOMIC DNA]</scope>
    <source>
        <strain evidence="1">FM164</strain>
    </source>
</reference>
<dbReference type="EMBL" id="HG792020">
    <property type="protein sequence ID" value="CDM37043.1"/>
    <property type="molecule type" value="Genomic_DNA"/>
</dbReference>
<name>W6QJQ0_PENRF</name>
<evidence type="ECO:0000313" key="2">
    <source>
        <dbReference type="Proteomes" id="UP000030686"/>
    </source>
</evidence>
<accession>W6QJQ0</accession>
<protein>
    <submittedName>
        <fullName evidence="1">Uncharacterized protein</fullName>
    </submittedName>
</protein>
<proteinExistence type="predicted"/>
<organism evidence="1 2">
    <name type="scientific">Penicillium roqueforti (strain FM164)</name>
    <dbReference type="NCBI Taxonomy" id="1365484"/>
    <lineage>
        <taxon>Eukaryota</taxon>
        <taxon>Fungi</taxon>
        <taxon>Dikarya</taxon>
        <taxon>Ascomycota</taxon>
        <taxon>Pezizomycotina</taxon>
        <taxon>Eurotiomycetes</taxon>
        <taxon>Eurotiomycetidae</taxon>
        <taxon>Eurotiales</taxon>
        <taxon>Aspergillaceae</taxon>
        <taxon>Penicillium</taxon>
    </lineage>
</organism>
<keyword evidence="2" id="KW-1185">Reference proteome</keyword>
<evidence type="ECO:0000313" key="1">
    <source>
        <dbReference type="EMBL" id="CDM37043.1"/>
    </source>
</evidence>